<gene>
    <name evidence="2" type="ORF">D7294_25335</name>
</gene>
<accession>A0A3A9YSA2</accession>
<dbReference type="EMBL" id="RBAL01000019">
    <property type="protein sequence ID" value="RKN38167.1"/>
    <property type="molecule type" value="Genomic_DNA"/>
</dbReference>
<evidence type="ECO:0000313" key="3">
    <source>
        <dbReference type="Proteomes" id="UP000272474"/>
    </source>
</evidence>
<sequence length="78" mass="7270">MKERRTKEGTAGSAAGGGGTEGDGGTDGGGGAPGLGGAAGAGGTAAGVERWGGSGMCRGPCSVFIRTLPGHPAARWSP</sequence>
<proteinExistence type="predicted"/>
<evidence type="ECO:0000313" key="2">
    <source>
        <dbReference type="EMBL" id="RKN38167.1"/>
    </source>
</evidence>
<protein>
    <submittedName>
        <fullName evidence="2">Uncharacterized protein</fullName>
    </submittedName>
</protein>
<feature type="region of interest" description="Disordered" evidence="1">
    <location>
        <begin position="1"/>
        <end position="53"/>
    </location>
</feature>
<reference evidence="2 3" key="1">
    <citation type="journal article" date="2014" name="Int. J. Syst. Evol. Microbiol.">
        <title>Streptomyces hoynatensis sp. nov., isolated from deep marine sediment.</title>
        <authorList>
            <person name="Veyisoglu A."/>
            <person name="Sahin N."/>
        </authorList>
    </citation>
    <scope>NUCLEOTIDE SEQUENCE [LARGE SCALE GENOMIC DNA]</scope>
    <source>
        <strain evidence="2 3">KCTC 29097</strain>
    </source>
</reference>
<comment type="caution">
    <text evidence="2">The sequence shown here is derived from an EMBL/GenBank/DDBJ whole genome shotgun (WGS) entry which is preliminary data.</text>
</comment>
<evidence type="ECO:0000256" key="1">
    <source>
        <dbReference type="SAM" id="MobiDB-lite"/>
    </source>
</evidence>
<dbReference type="AlphaFoldDB" id="A0A3A9YSA2"/>
<dbReference type="Proteomes" id="UP000272474">
    <property type="component" value="Unassembled WGS sequence"/>
</dbReference>
<name>A0A3A9YSA2_9ACTN</name>
<keyword evidence="3" id="KW-1185">Reference proteome</keyword>
<feature type="compositionally biased region" description="Gly residues" evidence="1">
    <location>
        <begin position="14"/>
        <end position="53"/>
    </location>
</feature>
<organism evidence="2 3">
    <name type="scientific">Streptomyces hoynatensis</name>
    <dbReference type="NCBI Taxonomy" id="1141874"/>
    <lineage>
        <taxon>Bacteria</taxon>
        <taxon>Bacillati</taxon>
        <taxon>Actinomycetota</taxon>
        <taxon>Actinomycetes</taxon>
        <taxon>Kitasatosporales</taxon>
        <taxon>Streptomycetaceae</taxon>
        <taxon>Streptomyces</taxon>
    </lineage>
</organism>